<dbReference type="InterPro" id="IPR051461">
    <property type="entry name" value="UPF0750_membrane"/>
</dbReference>
<dbReference type="PANTHER" id="PTHR33545:SF5">
    <property type="entry name" value="UPF0750 MEMBRANE PROTEIN YITT"/>
    <property type="match status" value="1"/>
</dbReference>
<evidence type="ECO:0000259" key="7">
    <source>
        <dbReference type="Pfam" id="PF10035"/>
    </source>
</evidence>
<keyword evidence="5 6" id="KW-0472">Membrane</keyword>
<evidence type="ECO:0000313" key="8">
    <source>
        <dbReference type="EMBL" id="KXB62150.1"/>
    </source>
</evidence>
<dbReference type="PANTHER" id="PTHR33545">
    <property type="entry name" value="UPF0750 MEMBRANE PROTEIN YITT-RELATED"/>
    <property type="match status" value="1"/>
</dbReference>
<dbReference type="EMBL" id="LSDC01000026">
    <property type="protein sequence ID" value="KXB62150.1"/>
    <property type="molecule type" value="Genomic_DNA"/>
</dbReference>
<dbReference type="GO" id="GO:0005886">
    <property type="term" value="C:plasma membrane"/>
    <property type="evidence" value="ECO:0007669"/>
    <property type="project" value="UniProtKB-SubCell"/>
</dbReference>
<feature type="transmembrane region" description="Helical" evidence="6">
    <location>
        <begin position="85"/>
        <end position="104"/>
    </location>
</feature>
<protein>
    <recommendedName>
        <fullName evidence="7">DUF2179 domain-containing protein</fullName>
    </recommendedName>
</protein>
<feature type="domain" description="DUF2179" evidence="7">
    <location>
        <begin position="229"/>
        <end position="283"/>
    </location>
</feature>
<dbReference type="Proteomes" id="UP000070355">
    <property type="component" value="Unassembled WGS sequence"/>
</dbReference>
<evidence type="ECO:0000256" key="2">
    <source>
        <dbReference type="ARBA" id="ARBA00022475"/>
    </source>
</evidence>
<organism evidence="8 9">
    <name type="scientific">Gemella haemolysans</name>
    <dbReference type="NCBI Taxonomy" id="1379"/>
    <lineage>
        <taxon>Bacteria</taxon>
        <taxon>Bacillati</taxon>
        <taxon>Bacillota</taxon>
        <taxon>Bacilli</taxon>
        <taxon>Bacillales</taxon>
        <taxon>Gemellaceae</taxon>
        <taxon>Gemella</taxon>
    </lineage>
</organism>
<dbReference type="AlphaFoldDB" id="A0A134A3D6"/>
<evidence type="ECO:0000256" key="6">
    <source>
        <dbReference type="SAM" id="Phobius"/>
    </source>
</evidence>
<dbReference type="Gene3D" id="3.30.70.120">
    <property type="match status" value="1"/>
</dbReference>
<keyword evidence="2" id="KW-1003">Cell membrane</keyword>
<reference evidence="9" key="1">
    <citation type="submission" date="2016-01" db="EMBL/GenBank/DDBJ databases">
        <authorList>
            <person name="Mitreva M."/>
            <person name="Pepin K.H."/>
            <person name="Mihindukulasuriya K.A."/>
            <person name="Fulton R."/>
            <person name="Fronick C."/>
            <person name="O'Laughlin M."/>
            <person name="Miner T."/>
            <person name="Herter B."/>
            <person name="Rosa B.A."/>
            <person name="Cordes M."/>
            <person name="Tomlinson C."/>
            <person name="Wollam A."/>
            <person name="Palsikar V.B."/>
            <person name="Mardis E.R."/>
            <person name="Wilson R.K."/>
        </authorList>
    </citation>
    <scope>NUCLEOTIDE SEQUENCE [LARGE SCALE GENOMIC DNA]</scope>
    <source>
        <strain evidence="9">DNF01167</strain>
    </source>
</reference>
<dbReference type="OrthoDB" id="265478at2"/>
<dbReference type="InterPro" id="IPR003740">
    <property type="entry name" value="YitT"/>
</dbReference>
<gene>
    <name evidence="8" type="ORF">HMPREF3186_00471</name>
</gene>
<accession>A0A134A3D6</accession>
<dbReference type="InterPro" id="IPR019264">
    <property type="entry name" value="DUF2179"/>
</dbReference>
<evidence type="ECO:0000256" key="4">
    <source>
        <dbReference type="ARBA" id="ARBA00022989"/>
    </source>
</evidence>
<evidence type="ECO:0000313" key="9">
    <source>
        <dbReference type="Proteomes" id="UP000070355"/>
    </source>
</evidence>
<dbReference type="CDD" id="cd16380">
    <property type="entry name" value="YitT_C"/>
    <property type="match status" value="1"/>
</dbReference>
<keyword evidence="3 6" id="KW-0812">Transmembrane</keyword>
<dbReference type="PIRSF" id="PIRSF006483">
    <property type="entry name" value="Membrane_protein_YitT"/>
    <property type="match status" value="1"/>
</dbReference>
<dbReference type="Pfam" id="PF02588">
    <property type="entry name" value="YitT_membrane"/>
    <property type="match status" value="1"/>
</dbReference>
<feature type="transmembrane region" description="Helical" evidence="6">
    <location>
        <begin position="59"/>
        <end position="78"/>
    </location>
</feature>
<dbReference type="STRING" id="1379.HMPREF3186_00471"/>
<feature type="transmembrane region" description="Helical" evidence="6">
    <location>
        <begin position="20"/>
        <end position="39"/>
    </location>
</feature>
<feature type="transmembrane region" description="Helical" evidence="6">
    <location>
        <begin position="156"/>
        <end position="177"/>
    </location>
</feature>
<dbReference type="PATRIC" id="fig|1379.3.peg.467"/>
<name>A0A134A3D6_9BACL</name>
<comment type="caution">
    <text evidence="8">The sequence shown here is derived from an EMBL/GenBank/DDBJ whole genome shotgun (WGS) entry which is preliminary data.</text>
</comment>
<evidence type="ECO:0000256" key="5">
    <source>
        <dbReference type="ARBA" id="ARBA00023136"/>
    </source>
</evidence>
<feature type="transmembrane region" description="Helical" evidence="6">
    <location>
        <begin position="116"/>
        <end position="136"/>
    </location>
</feature>
<keyword evidence="4 6" id="KW-1133">Transmembrane helix</keyword>
<dbReference type="RefSeq" id="WP_060913750.1">
    <property type="nucleotide sequence ID" value="NZ_KQ959932.1"/>
</dbReference>
<evidence type="ECO:0000256" key="1">
    <source>
        <dbReference type="ARBA" id="ARBA00004651"/>
    </source>
</evidence>
<evidence type="ECO:0000256" key="3">
    <source>
        <dbReference type="ARBA" id="ARBA00022692"/>
    </source>
</evidence>
<comment type="subcellular location">
    <subcellularLocation>
        <location evidence="1">Cell membrane</location>
        <topology evidence="1">Multi-pass membrane protein</topology>
    </subcellularLocation>
</comment>
<proteinExistence type="predicted"/>
<sequence length="292" mass="32483">MKLSDTIYTTEQHKQSKNVFLIIIGTILFSIYAGLLIPVNNIGAGGALGLSLVVNKLTGIKIGTVQFILNVPLFYIGYRYISRKFVILTGIVISISSFLINNLPKIITPVNLGDSLVAAIFCGIISGLAMCCLLVAGASTGGTDITGKFISKKMDFNLPTVFLIQDITIYTIVWIFFDIKYVMYALVMSFVRNQTMKGVQKFFSAYIQCTIICNNPERMVEVINNTLHRGSTIMDVEGGYSHEKKRMIIVVIQQNEMHQLRKLVAKNCPEAFITVNAVNTIVGNFKEHSYRL</sequence>
<dbReference type="InterPro" id="IPR015867">
    <property type="entry name" value="N-reg_PII/ATP_PRibTrfase_C"/>
</dbReference>
<dbReference type="Pfam" id="PF10035">
    <property type="entry name" value="DUF2179"/>
    <property type="match status" value="1"/>
</dbReference>